<dbReference type="Proteomes" id="UP000028547">
    <property type="component" value="Unassembled WGS sequence"/>
</dbReference>
<name>A0A084SR65_9BACT</name>
<evidence type="ECO:0000313" key="2">
    <source>
        <dbReference type="Proteomes" id="UP000028547"/>
    </source>
</evidence>
<protein>
    <recommendedName>
        <fullName evidence="3">DUF4276 domain-containing protein</fullName>
    </recommendedName>
</protein>
<dbReference type="AlphaFoldDB" id="A0A084SR65"/>
<gene>
    <name evidence="1" type="ORF">Q664_25275</name>
</gene>
<organism evidence="1 2">
    <name type="scientific">Archangium violaceum Cb vi76</name>
    <dbReference type="NCBI Taxonomy" id="1406225"/>
    <lineage>
        <taxon>Bacteria</taxon>
        <taxon>Pseudomonadati</taxon>
        <taxon>Myxococcota</taxon>
        <taxon>Myxococcia</taxon>
        <taxon>Myxococcales</taxon>
        <taxon>Cystobacterineae</taxon>
        <taxon>Archangiaceae</taxon>
        <taxon>Archangium</taxon>
    </lineage>
</organism>
<accession>A0A084SR65</accession>
<dbReference type="EMBL" id="JPMI01000167">
    <property type="protein sequence ID" value="KFA90950.1"/>
    <property type="molecule type" value="Genomic_DNA"/>
</dbReference>
<proteinExistence type="predicted"/>
<reference evidence="1 2" key="1">
    <citation type="submission" date="2014-07" db="EMBL/GenBank/DDBJ databases">
        <title>Draft Genome Sequence of Gephyronic Acid Producer, Cystobacter violaceus Strain Cb vi76.</title>
        <authorList>
            <person name="Stevens D.C."/>
            <person name="Young J."/>
            <person name="Carmichael R."/>
            <person name="Tan J."/>
            <person name="Taylor R.E."/>
        </authorList>
    </citation>
    <scope>NUCLEOTIDE SEQUENCE [LARGE SCALE GENOMIC DNA]</scope>
    <source>
        <strain evidence="1 2">Cb vi76</strain>
    </source>
</reference>
<sequence length="184" mass="20955">MIPCLVVRGEANALVLRRLLEPEFGHALQVLGTDFFSESVSLARSVLSNRKAIVALVAGTRSAELQKIRELHRFLVYALVQIECPDLWKVVLVVPDTEVMLFQNRGVLCQVLGREPTGVEWNRGQTEPLQVLEEVFGLKEIRLDKELCRRLESVDVSCLAEHPVVQQVRRFFRDHREGRSTLTL</sequence>
<dbReference type="RefSeq" id="WP_043400518.1">
    <property type="nucleotide sequence ID" value="NZ_JPMI01000167.1"/>
</dbReference>
<evidence type="ECO:0000313" key="1">
    <source>
        <dbReference type="EMBL" id="KFA90950.1"/>
    </source>
</evidence>
<comment type="caution">
    <text evidence="1">The sequence shown here is derived from an EMBL/GenBank/DDBJ whole genome shotgun (WGS) entry which is preliminary data.</text>
</comment>
<evidence type="ECO:0008006" key="3">
    <source>
        <dbReference type="Google" id="ProtNLM"/>
    </source>
</evidence>